<proteinExistence type="predicted"/>
<comment type="caution">
    <text evidence="1">The sequence shown here is derived from an EMBL/GenBank/DDBJ whole genome shotgun (WGS) entry which is preliminary data.</text>
</comment>
<evidence type="ECO:0000313" key="1">
    <source>
        <dbReference type="EMBL" id="KAI4863981.1"/>
    </source>
</evidence>
<gene>
    <name evidence="1" type="ORF">F4820DRAFT_459106</name>
</gene>
<dbReference type="Proteomes" id="UP001497700">
    <property type="component" value="Unassembled WGS sequence"/>
</dbReference>
<keyword evidence="2" id="KW-1185">Reference proteome</keyword>
<protein>
    <submittedName>
        <fullName evidence="1">Heterokaryon incompatibility protein-domain-containing protein</fullName>
    </submittedName>
</protein>
<accession>A0ACB9YY30</accession>
<dbReference type="EMBL" id="MU393493">
    <property type="protein sequence ID" value="KAI4863981.1"/>
    <property type="molecule type" value="Genomic_DNA"/>
</dbReference>
<name>A0ACB9YY30_9PEZI</name>
<evidence type="ECO:0000313" key="2">
    <source>
        <dbReference type="Proteomes" id="UP001497700"/>
    </source>
</evidence>
<organism evidence="1 2">
    <name type="scientific">Hypoxylon rubiginosum</name>
    <dbReference type="NCBI Taxonomy" id="110542"/>
    <lineage>
        <taxon>Eukaryota</taxon>
        <taxon>Fungi</taxon>
        <taxon>Dikarya</taxon>
        <taxon>Ascomycota</taxon>
        <taxon>Pezizomycotina</taxon>
        <taxon>Sordariomycetes</taxon>
        <taxon>Xylariomycetidae</taxon>
        <taxon>Xylariales</taxon>
        <taxon>Hypoxylaceae</taxon>
        <taxon>Hypoxylon</taxon>
    </lineage>
</organism>
<reference evidence="1 2" key="1">
    <citation type="journal article" date="2022" name="New Phytol.">
        <title>Ecological generalism drives hyperdiversity of secondary metabolite gene clusters in xylarialean endophytes.</title>
        <authorList>
            <person name="Franco M.E.E."/>
            <person name="Wisecaver J.H."/>
            <person name="Arnold A.E."/>
            <person name="Ju Y.M."/>
            <person name="Slot J.C."/>
            <person name="Ahrendt S."/>
            <person name="Moore L.P."/>
            <person name="Eastman K.E."/>
            <person name="Scott K."/>
            <person name="Konkel Z."/>
            <person name="Mondo S.J."/>
            <person name="Kuo A."/>
            <person name="Hayes R.D."/>
            <person name="Haridas S."/>
            <person name="Andreopoulos B."/>
            <person name="Riley R."/>
            <person name="LaButti K."/>
            <person name="Pangilinan J."/>
            <person name="Lipzen A."/>
            <person name="Amirebrahimi M."/>
            <person name="Yan J."/>
            <person name="Adam C."/>
            <person name="Keymanesh K."/>
            <person name="Ng V."/>
            <person name="Louie K."/>
            <person name="Northen T."/>
            <person name="Drula E."/>
            <person name="Henrissat B."/>
            <person name="Hsieh H.M."/>
            <person name="Youens-Clark K."/>
            <person name="Lutzoni F."/>
            <person name="Miadlikowska J."/>
            <person name="Eastwood D.C."/>
            <person name="Hamelin R.C."/>
            <person name="Grigoriev I.V."/>
            <person name="U'Ren J.M."/>
        </authorList>
    </citation>
    <scope>NUCLEOTIDE SEQUENCE [LARGE SCALE GENOMIC DNA]</scope>
    <source>
        <strain evidence="1 2">CBS 119005</strain>
    </source>
</reference>
<sequence>MFDLTYYHSCQYCQKLIIDLDNKRLPGEENCDYGEFTGGIFFFDATLKDVLEGVSHQCQLCNWLDGAWEQCCSEWYRMLARTQADRINVCADSYSMSLLDRYPVDALLYIGLWEHDAPVHPKYGKCRVRCQPLDILTPKDDPAQQFIHTRPINCQPGSSENLKQARRWLEDCLHSHPKCKTEQNFMPSRILHIDKIETSGEFEVLIEQTHDLVQPFVALSYCWGGDQPYKTTKSRMESDNLCLQYGKLAKSVQDAIRVTLSLGLRYLWVDALCIIQDDEDDKIEQIIEMPRIYNQACVTIFAARSDRATKGFLDEIDLVNTTQLAVRLPFRCPDQYATVGSAYITHIEDSAEYEPIHFRAWTLQERYLSNRCLEFGSIQTRWVCASSHYKDCYCDGWKREGSDEVSTRVIYIHRELQQDIEDMTSEGSSAEWIADWIRMRWETIVNHYTPRRLSVLTDRSLAISGIAQVFGSYLQDDYLAGLWKKTLPSSLCWQVIRVEGQSFPCPIDYQGPSWSWTGINGPVNFLYARSCEQNCRAALLNTKVGLVNTRAKYGSVRRGVLTLKGRLKEAALNLTTTGNLLKIRSYGHSDIDDHGEAIMMESIGVFLDTYDPRGGKEEPIDVSLFEIGNCVTLRKRGPVGLILHAKPSNTTYSYRRFTRLGLFHLDTKSEGKIKGEKNSSANTGASKPSNQMDLFAKATEVVIEIE</sequence>